<evidence type="ECO:0000313" key="1">
    <source>
        <dbReference type="EMBL" id="EQD80848.1"/>
    </source>
</evidence>
<comment type="caution">
    <text evidence="1">The sequence shown here is derived from an EMBL/GenBank/DDBJ whole genome shotgun (WGS) entry which is preliminary data.</text>
</comment>
<feature type="non-terminal residue" evidence="1">
    <location>
        <position position="1"/>
    </location>
</feature>
<dbReference type="EMBL" id="AUZX01000340">
    <property type="protein sequence ID" value="EQD80848.1"/>
    <property type="molecule type" value="Genomic_DNA"/>
</dbReference>
<gene>
    <name evidence="1" type="ORF">B1A_00450</name>
</gene>
<name>T1CGA2_9ZZZZ</name>
<reference evidence="1" key="1">
    <citation type="submission" date="2013-08" db="EMBL/GenBank/DDBJ databases">
        <authorList>
            <person name="Mendez C."/>
            <person name="Richter M."/>
            <person name="Ferrer M."/>
            <person name="Sanchez J."/>
        </authorList>
    </citation>
    <scope>NUCLEOTIDE SEQUENCE</scope>
</reference>
<sequence>QPTLGETAAWLLTGEVAPWSVRKGALWWLTQRERNGQPQLILHAVIDPELI</sequence>
<protein>
    <submittedName>
        <fullName evidence="1">Phosphohistidine phosphatase, SixA</fullName>
    </submittedName>
</protein>
<reference evidence="1" key="2">
    <citation type="journal article" date="2014" name="ISME J.">
        <title>Microbial stratification in low pH oxic and suboxic macroscopic growths along an acid mine drainage.</title>
        <authorList>
            <person name="Mendez-Garcia C."/>
            <person name="Mesa V."/>
            <person name="Sprenger R.R."/>
            <person name="Richter M."/>
            <person name="Diez M.S."/>
            <person name="Solano J."/>
            <person name="Bargiela R."/>
            <person name="Golyshina O.V."/>
            <person name="Manteca A."/>
            <person name="Ramos J.L."/>
            <person name="Gallego J.R."/>
            <person name="Llorente I."/>
            <person name="Martins Dos Santos V.A."/>
            <person name="Jensen O.N."/>
            <person name="Pelaez A.I."/>
            <person name="Sanchez J."/>
            <person name="Ferrer M."/>
        </authorList>
    </citation>
    <scope>NUCLEOTIDE SEQUENCE</scope>
</reference>
<organism evidence="1">
    <name type="scientific">mine drainage metagenome</name>
    <dbReference type="NCBI Taxonomy" id="410659"/>
    <lineage>
        <taxon>unclassified sequences</taxon>
        <taxon>metagenomes</taxon>
        <taxon>ecological metagenomes</taxon>
    </lineage>
</organism>
<dbReference type="AlphaFoldDB" id="T1CGA2"/>
<accession>T1CGA2</accession>
<proteinExistence type="predicted"/>